<keyword evidence="3 5" id="KW-0472">Membrane</keyword>
<dbReference type="Gene3D" id="3.90.1310.10">
    <property type="entry name" value="Penicillin-binding protein 2a (Domain 2)"/>
    <property type="match status" value="1"/>
</dbReference>
<keyword evidence="5" id="KW-0812">Transmembrane</keyword>
<keyword evidence="9" id="KW-1185">Reference proteome</keyword>
<feature type="transmembrane region" description="Helical" evidence="5">
    <location>
        <begin position="99"/>
        <end position="118"/>
    </location>
</feature>
<dbReference type="SUPFAM" id="SSF56519">
    <property type="entry name" value="Penicillin binding protein dimerisation domain"/>
    <property type="match status" value="1"/>
</dbReference>
<dbReference type="EMBL" id="BONY01000014">
    <property type="protein sequence ID" value="GIH04757.1"/>
    <property type="molecule type" value="Genomic_DNA"/>
</dbReference>
<dbReference type="GO" id="GO:0008658">
    <property type="term" value="F:penicillin binding"/>
    <property type="evidence" value="ECO:0007669"/>
    <property type="project" value="InterPro"/>
</dbReference>
<evidence type="ECO:0000256" key="4">
    <source>
        <dbReference type="SAM" id="MobiDB-lite"/>
    </source>
</evidence>
<dbReference type="Pfam" id="PF00905">
    <property type="entry name" value="Transpeptidase"/>
    <property type="match status" value="1"/>
</dbReference>
<dbReference type="InterPro" id="IPR012338">
    <property type="entry name" value="Beta-lactam/transpept-like"/>
</dbReference>
<feature type="compositionally biased region" description="Basic residues" evidence="4">
    <location>
        <begin position="70"/>
        <end position="79"/>
    </location>
</feature>
<evidence type="ECO:0000313" key="9">
    <source>
        <dbReference type="Proteomes" id="UP000612899"/>
    </source>
</evidence>
<evidence type="ECO:0000313" key="8">
    <source>
        <dbReference type="EMBL" id="GIH04757.1"/>
    </source>
</evidence>
<dbReference type="GO" id="GO:0071555">
    <property type="term" value="P:cell wall organization"/>
    <property type="evidence" value="ECO:0007669"/>
    <property type="project" value="TreeGrafter"/>
</dbReference>
<comment type="subcellular location">
    <subcellularLocation>
        <location evidence="1">Membrane</location>
    </subcellularLocation>
</comment>
<dbReference type="InterPro" id="IPR001460">
    <property type="entry name" value="PCN-bd_Tpept"/>
</dbReference>
<comment type="caution">
    <text evidence="8">The sequence shown here is derived from an EMBL/GenBank/DDBJ whole genome shotgun (WGS) entry which is preliminary data.</text>
</comment>
<dbReference type="GO" id="GO:0051301">
    <property type="term" value="P:cell division"/>
    <property type="evidence" value="ECO:0007669"/>
    <property type="project" value="UniProtKB-KW"/>
</dbReference>
<gene>
    <name evidence="8" type="ORF">Rhe02_28240</name>
</gene>
<accession>A0A8J3Q7E9</accession>
<dbReference type="Gene3D" id="3.40.710.10">
    <property type="entry name" value="DD-peptidase/beta-lactamase superfamily"/>
    <property type="match status" value="1"/>
</dbReference>
<evidence type="ECO:0000256" key="5">
    <source>
        <dbReference type="SAM" id="Phobius"/>
    </source>
</evidence>
<feature type="domain" description="Penicillin-binding protein dimerisation" evidence="7">
    <location>
        <begin position="142"/>
        <end position="288"/>
    </location>
</feature>
<dbReference type="PANTHER" id="PTHR30627">
    <property type="entry name" value="PEPTIDOGLYCAN D,D-TRANSPEPTIDASE"/>
    <property type="match status" value="1"/>
</dbReference>
<keyword evidence="5" id="KW-1133">Transmembrane helix</keyword>
<dbReference type="Pfam" id="PF03717">
    <property type="entry name" value="PBP_dimer"/>
    <property type="match status" value="1"/>
</dbReference>
<dbReference type="Proteomes" id="UP000612899">
    <property type="component" value="Unassembled WGS sequence"/>
</dbReference>
<name>A0A8J3Q7E9_9ACTN</name>
<organism evidence="8 9">
    <name type="scientific">Rhizocola hellebori</name>
    <dbReference type="NCBI Taxonomy" id="1392758"/>
    <lineage>
        <taxon>Bacteria</taxon>
        <taxon>Bacillati</taxon>
        <taxon>Actinomycetota</taxon>
        <taxon>Actinomycetes</taxon>
        <taxon>Micromonosporales</taxon>
        <taxon>Micromonosporaceae</taxon>
        <taxon>Rhizocola</taxon>
    </lineage>
</organism>
<dbReference type="SUPFAM" id="SSF56601">
    <property type="entry name" value="beta-lactamase/transpeptidase-like"/>
    <property type="match status" value="1"/>
</dbReference>
<evidence type="ECO:0000259" key="7">
    <source>
        <dbReference type="Pfam" id="PF03717"/>
    </source>
</evidence>
<dbReference type="InterPro" id="IPR036138">
    <property type="entry name" value="PBP_dimer_sf"/>
</dbReference>
<feature type="region of interest" description="Disordered" evidence="4">
    <location>
        <begin position="1"/>
        <end position="79"/>
    </location>
</feature>
<dbReference type="InterPro" id="IPR050515">
    <property type="entry name" value="Beta-lactam/transpept"/>
</dbReference>
<protein>
    <submittedName>
        <fullName evidence="8">Cell division protein</fullName>
    </submittedName>
</protein>
<feature type="compositionally biased region" description="Basic and acidic residues" evidence="4">
    <location>
        <begin position="25"/>
        <end position="61"/>
    </location>
</feature>
<dbReference type="Gene3D" id="3.30.450.330">
    <property type="match status" value="1"/>
</dbReference>
<dbReference type="AlphaFoldDB" id="A0A8J3Q7E9"/>
<evidence type="ECO:0000259" key="6">
    <source>
        <dbReference type="Pfam" id="PF00905"/>
    </source>
</evidence>
<comment type="similarity">
    <text evidence="2">Belongs to the transpeptidase family.</text>
</comment>
<dbReference type="InterPro" id="IPR005311">
    <property type="entry name" value="PBP_dimer"/>
</dbReference>
<evidence type="ECO:0000256" key="3">
    <source>
        <dbReference type="ARBA" id="ARBA00023136"/>
    </source>
</evidence>
<dbReference type="GO" id="GO:0005886">
    <property type="term" value="C:plasma membrane"/>
    <property type="evidence" value="ECO:0007669"/>
    <property type="project" value="TreeGrafter"/>
</dbReference>
<sequence length="668" mass="71150">MAGDDNRRRRSGIGDARAYTPRGRTTRDTDAINRSERPERGERPERAEKPARVVVPRDRAATRAAMRGRPAPRRAPQRRPIKPVVTVTPPRLGHPKRRLRLATAISLLLFVIIGVRLVHLQLTDAPAYAAAGLQDRLKTVVLPAPRGSILDREGAVLARSIEARYVAADPGLVTDPAAVAAQLSPLLGVAASELFAAMQKKKDELTGKAVRFVWLKRGVDVEQATAISSLKLKGIIVDRDERREVPGDDLAANIIGFTGTDLTGLGGIEARFDSDLRGRDGKFVFEVGQGDLRKPIPGGYQLVTPAKPGKSLKLTIDRDVQFMTQRILAEKMREKNATWAAAIVLDARTGEVVAQASYPTYSAKNADASKASERVDMATNYVVDPGSIHKAIVLSAALQEGVITPTSTVEVAPTIRKGDTTFKDGHPFPAGTHLTMPGLMAYSSNVGTIKVVEALGAQKLYDYQRLFGLGTETGIGVPGEAPGLVQPPENWSGSSYGSIPIGHSVAVTPLQMAAVYAAIANDGVWVQPHLIKEICEPDGKVTPAAAAKSHRVISAENAASLRQIMEAVTVLDDATGVNARLAGYRISGKTGTGTQVKDGKYIPGEVASFIGMAPADQPRYVIAVFAHTAGGGGGAVAGPAFRDMMGYTLRHFKVPPTGTKPPDFVITA</sequence>
<dbReference type="PANTHER" id="PTHR30627:SF1">
    <property type="entry name" value="PEPTIDOGLYCAN D,D-TRANSPEPTIDASE FTSI"/>
    <property type="match status" value="1"/>
</dbReference>
<keyword evidence="8" id="KW-0131">Cell cycle</keyword>
<keyword evidence="8" id="KW-0132">Cell division</keyword>
<evidence type="ECO:0000256" key="2">
    <source>
        <dbReference type="ARBA" id="ARBA00007171"/>
    </source>
</evidence>
<proteinExistence type="inferred from homology"/>
<feature type="domain" description="Penicillin-binding protein transpeptidase" evidence="6">
    <location>
        <begin position="341"/>
        <end position="645"/>
    </location>
</feature>
<reference evidence="8" key="1">
    <citation type="submission" date="2021-01" db="EMBL/GenBank/DDBJ databases">
        <title>Whole genome shotgun sequence of Rhizocola hellebori NBRC 109834.</title>
        <authorList>
            <person name="Komaki H."/>
            <person name="Tamura T."/>
        </authorList>
    </citation>
    <scope>NUCLEOTIDE SEQUENCE</scope>
    <source>
        <strain evidence="8">NBRC 109834</strain>
    </source>
</reference>
<evidence type="ECO:0000256" key="1">
    <source>
        <dbReference type="ARBA" id="ARBA00004370"/>
    </source>
</evidence>